<proteinExistence type="predicted"/>
<evidence type="ECO:0000313" key="2">
    <source>
        <dbReference type="EMBL" id="HGQ18644.1"/>
    </source>
</evidence>
<dbReference type="SMART" id="SM01022">
    <property type="entry name" value="ASCH"/>
    <property type="match status" value="1"/>
</dbReference>
<dbReference type="Gene3D" id="2.30.130.30">
    <property type="entry name" value="Hypothetical protein"/>
    <property type="match status" value="1"/>
</dbReference>
<dbReference type="CDD" id="cd06552">
    <property type="entry name" value="ASCH_yqfb_like"/>
    <property type="match status" value="1"/>
</dbReference>
<feature type="domain" description="ASCH" evidence="1">
    <location>
        <begin position="10"/>
        <end position="109"/>
    </location>
</feature>
<protein>
    <submittedName>
        <fullName evidence="2">ASCH domain-containing protein</fullName>
    </submittedName>
</protein>
<organism evidence="2">
    <name type="scientific">Ignisphaera aggregans</name>
    <dbReference type="NCBI Taxonomy" id="334771"/>
    <lineage>
        <taxon>Archaea</taxon>
        <taxon>Thermoproteota</taxon>
        <taxon>Thermoprotei</taxon>
        <taxon>Desulfurococcales</taxon>
        <taxon>Desulfurococcaceae</taxon>
        <taxon>Ignisphaera</taxon>
    </lineage>
</organism>
<reference evidence="2" key="1">
    <citation type="journal article" date="2020" name="mSystems">
        <title>Genome- and Community-Level Interaction Insights into Carbon Utilization and Element Cycling Functions of Hydrothermarchaeota in Hydrothermal Sediment.</title>
        <authorList>
            <person name="Zhou Z."/>
            <person name="Liu Y."/>
            <person name="Xu W."/>
            <person name="Pan J."/>
            <person name="Luo Z.H."/>
            <person name="Li M."/>
        </authorList>
    </citation>
    <scope>NUCLEOTIDE SEQUENCE [LARGE SCALE GENOMIC DNA]</scope>
    <source>
        <strain evidence="2">SpSt-657</strain>
    </source>
</reference>
<dbReference type="AlphaFoldDB" id="A0A7J3JSJ4"/>
<evidence type="ECO:0000259" key="1">
    <source>
        <dbReference type="SMART" id="SM01022"/>
    </source>
</evidence>
<dbReference type="InterPro" id="IPR007374">
    <property type="entry name" value="ASCH_domain"/>
</dbReference>
<accession>A0A7J3JSJ4</accession>
<dbReference type="EMBL" id="DTBZ01000127">
    <property type="protein sequence ID" value="HGQ18644.1"/>
    <property type="molecule type" value="Genomic_DNA"/>
</dbReference>
<dbReference type="Pfam" id="PF04266">
    <property type="entry name" value="ASCH"/>
    <property type="match status" value="1"/>
</dbReference>
<dbReference type="InterPro" id="IPR015947">
    <property type="entry name" value="PUA-like_sf"/>
</dbReference>
<name>A0A7J3JSJ4_9CREN</name>
<dbReference type="PANTHER" id="PTHR42250">
    <property type="entry name" value="ASCH DOMAIN-CONTAINING PROTEIN"/>
    <property type="match status" value="1"/>
</dbReference>
<dbReference type="SUPFAM" id="SSF88697">
    <property type="entry name" value="PUA domain-like"/>
    <property type="match status" value="1"/>
</dbReference>
<dbReference type="PANTHER" id="PTHR42250:SF1">
    <property type="entry name" value="ASCH DOMAIN-CONTAINING PROTEIN"/>
    <property type="match status" value="1"/>
</dbReference>
<sequence length="205" mass="23800">MRIKYIRRHIMIKKEFGEHILSGKKTTTIRLGKVVPKAREVIIHSGGRPIAKAVITGVTYKHVYELTDEDARKDGYDSAEQLIKDLEKLYGRSIDLGEIVTVIEFRIVKRFTDLNEYDIYMGLTPIDIAMLSNRYLKYELSDEDLKIINTILRYKSIRIASLKLFGSLSKRWIIRRTLRLCLDRLVEKGIIWTKSVVSRGRDVNG</sequence>
<gene>
    <name evidence="2" type="ORF">ENU30_06715</name>
</gene>
<comment type="caution">
    <text evidence="2">The sequence shown here is derived from an EMBL/GenBank/DDBJ whole genome shotgun (WGS) entry which is preliminary data.</text>
</comment>